<organism evidence="1">
    <name type="scientific">marine sediment metagenome</name>
    <dbReference type="NCBI Taxonomy" id="412755"/>
    <lineage>
        <taxon>unclassified sequences</taxon>
        <taxon>metagenomes</taxon>
        <taxon>ecological metagenomes</taxon>
    </lineage>
</organism>
<evidence type="ECO:0000313" key="1">
    <source>
        <dbReference type="EMBL" id="KKL52402.1"/>
    </source>
</evidence>
<protein>
    <submittedName>
        <fullName evidence="1">Uncharacterized protein</fullName>
    </submittedName>
</protein>
<name>A0A0F9FMY0_9ZZZZ</name>
<dbReference type="AlphaFoldDB" id="A0A0F9FMY0"/>
<gene>
    <name evidence="1" type="ORF">LCGC14_2285860</name>
</gene>
<feature type="non-terminal residue" evidence="1">
    <location>
        <position position="87"/>
    </location>
</feature>
<proteinExistence type="predicted"/>
<accession>A0A0F9FMY0</accession>
<sequence length="87" mass="9520">MNATKQTKTGKLKATSLPGSDEYYMCGDCDTLYPVLVEYDEDRNAIYAIKCNGHIIGIAGPGGIGFRPDGVLHGLCPWCRPDSQPWK</sequence>
<dbReference type="EMBL" id="LAZR01031908">
    <property type="protein sequence ID" value="KKL52402.1"/>
    <property type="molecule type" value="Genomic_DNA"/>
</dbReference>
<comment type="caution">
    <text evidence="1">The sequence shown here is derived from an EMBL/GenBank/DDBJ whole genome shotgun (WGS) entry which is preliminary data.</text>
</comment>
<reference evidence="1" key="1">
    <citation type="journal article" date="2015" name="Nature">
        <title>Complex archaea that bridge the gap between prokaryotes and eukaryotes.</title>
        <authorList>
            <person name="Spang A."/>
            <person name="Saw J.H."/>
            <person name="Jorgensen S.L."/>
            <person name="Zaremba-Niedzwiedzka K."/>
            <person name="Martijn J."/>
            <person name="Lind A.E."/>
            <person name="van Eijk R."/>
            <person name="Schleper C."/>
            <person name="Guy L."/>
            <person name="Ettema T.J."/>
        </authorList>
    </citation>
    <scope>NUCLEOTIDE SEQUENCE</scope>
</reference>